<keyword evidence="2" id="KW-1185">Reference proteome</keyword>
<accession>A0A3M7SP46</accession>
<evidence type="ECO:0000313" key="2">
    <source>
        <dbReference type="Proteomes" id="UP000276133"/>
    </source>
</evidence>
<comment type="caution">
    <text evidence="1">The sequence shown here is derived from an EMBL/GenBank/DDBJ whole genome shotgun (WGS) entry which is preliminary data.</text>
</comment>
<gene>
    <name evidence="1" type="ORF">BpHYR1_027543</name>
</gene>
<protein>
    <submittedName>
        <fullName evidence="1">Uncharacterized protein</fullName>
    </submittedName>
</protein>
<evidence type="ECO:0000313" key="1">
    <source>
        <dbReference type="EMBL" id="RNA37390.1"/>
    </source>
</evidence>
<dbReference type="Proteomes" id="UP000276133">
    <property type="component" value="Unassembled WGS sequence"/>
</dbReference>
<dbReference type="EMBL" id="REGN01001051">
    <property type="protein sequence ID" value="RNA37390.1"/>
    <property type="molecule type" value="Genomic_DNA"/>
</dbReference>
<name>A0A3M7SP46_BRAPC</name>
<reference evidence="1 2" key="1">
    <citation type="journal article" date="2018" name="Sci. Rep.">
        <title>Genomic signatures of local adaptation to the degree of environmental predictability in rotifers.</title>
        <authorList>
            <person name="Franch-Gras L."/>
            <person name="Hahn C."/>
            <person name="Garcia-Roger E.M."/>
            <person name="Carmona M.J."/>
            <person name="Serra M."/>
            <person name="Gomez A."/>
        </authorList>
    </citation>
    <scope>NUCLEOTIDE SEQUENCE [LARGE SCALE GENOMIC DNA]</scope>
    <source>
        <strain evidence="1">HYR1</strain>
    </source>
</reference>
<proteinExistence type="predicted"/>
<organism evidence="1 2">
    <name type="scientific">Brachionus plicatilis</name>
    <name type="common">Marine rotifer</name>
    <name type="synonym">Brachionus muelleri</name>
    <dbReference type="NCBI Taxonomy" id="10195"/>
    <lineage>
        <taxon>Eukaryota</taxon>
        <taxon>Metazoa</taxon>
        <taxon>Spiralia</taxon>
        <taxon>Gnathifera</taxon>
        <taxon>Rotifera</taxon>
        <taxon>Eurotatoria</taxon>
        <taxon>Monogononta</taxon>
        <taxon>Pseudotrocha</taxon>
        <taxon>Ploima</taxon>
        <taxon>Brachionidae</taxon>
        <taxon>Brachionus</taxon>
    </lineage>
</organism>
<sequence length="76" mass="9051">MINNQKKFVSELFIFDRSTGLAHEFYVIKIVIKIMEIGQTARSNNHETNETRFCVLTISNNFDFFYLKEFEFGNNF</sequence>
<dbReference type="AlphaFoldDB" id="A0A3M7SP46"/>